<dbReference type="InterPro" id="IPR004365">
    <property type="entry name" value="NA-bd_OB_tRNA"/>
</dbReference>
<dbReference type="EC" id="6.1.1.12" evidence="3"/>
<keyword evidence="6" id="KW-0547">Nucleotide-binding</keyword>
<dbReference type="HAMAP" id="MF_02075">
    <property type="entry name" value="Asp_tRNA_synth_type2"/>
    <property type="match status" value="1"/>
</dbReference>
<dbReference type="PROSITE" id="PS50862">
    <property type="entry name" value="AA_TRNA_LIGASE_II"/>
    <property type="match status" value="1"/>
</dbReference>
<comment type="similarity">
    <text evidence="2">Belongs to the class-II aminoacyl-tRNA synthetase family. Type 2 subfamily.</text>
</comment>
<keyword evidence="5 14" id="KW-0436">Ligase</keyword>
<feature type="domain" description="Aminoacyl-transfer RNA synthetases class-II family profile" evidence="13">
    <location>
        <begin position="261"/>
        <end position="565"/>
    </location>
</feature>
<dbReference type="EMBL" id="JBBXMP010000019">
    <property type="protein sequence ID" value="KAL0068269.1"/>
    <property type="molecule type" value="Genomic_DNA"/>
</dbReference>
<dbReference type="InterPro" id="IPR004523">
    <property type="entry name" value="Asp-tRNA_synthase_2"/>
</dbReference>
<feature type="compositionally biased region" description="Basic and acidic residues" evidence="12">
    <location>
        <begin position="46"/>
        <end position="78"/>
    </location>
</feature>
<dbReference type="NCBIfam" id="NF003483">
    <property type="entry name" value="PRK05159.1"/>
    <property type="match status" value="1"/>
</dbReference>
<dbReference type="Gene3D" id="2.40.50.140">
    <property type="entry name" value="Nucleic acid-binding proteins"/>
    <property type="match status" value="1"/>
</dbReference>
<protein>
    <recommendedName>
        <fullName evidence="3">aspartate--tRNA ligase</fullName>
        <ecNumber evidence="3">6.1.1.12</ecNumber>
    </recommendedName>
    <alternativeName>
        <fullName evidence="10">Aspartyl-tRNA synthetase</fullName>
    </alternativeName>
</protein>
<dbReference type="InterPro" id="IPR002312">
    <property type="entry name" value="Asp/Asn-tRNA-synth_IIb"/>
</dbReference>
<keyword evidence="4" id="KW-0963">Cytoplasm</keyword>
<feature type="compositionally biased region" description="Low complexity" evidence="12">
    <location>
        <begin position="14"/>
        <end position="23"/>
    </location>
</feature>
<evidence type="ECO:0000313" key="14">
    <source>
        <dbReference type="EMBL" id="KAL0068269.1"/>
    </source>
</evidence>
<proteinExistence type="inferred from homology"/>
<organism evidence="14 15">
    <name type="scientific">Marasmius tenuissimus</name>
    <dbReference type="NCBI Taxonomy" id="585030"/>
    <lineage>
        <taxon>Eukaryota</taxon>
        <taxon>Fungi</taxon>
        <taxon>Dikarya</taxon>
        <taxon>Basidiomycota</taxon>
        <taxon>Agaricomycotina</taxon>
        <taxon>Agaricomycetes</taxon>
        <taxon>Agaricomycetidae</taxon>
        <taxon>Agaricales</taxon>
        <taxon>Marasmiineae</taxon>
        <taxon>Marasmiaceae</taxon>
        <taxon>Marasmius</taxon>
    </lineage>
</organism>
<evidence type="ECO:0000256" key="10">
    <source>
        <dbReference type="ARBA" id="ARBA00033155"/>
    </source>
</evidence>
<evidence type="ECO:0000256" key="2">
    <source>
        <dbReference type="ARBA" id="ARBA00005312"/>
    </source>
</evidence>
<keyword evidence="9" id="KW-0030">Aminoacyl-tRNA synthetase</keyword>
<accession>A0ABR3A4G2</accession>
<dbReference type="SUPFAM" id="SSF50249">
    <property type="entry name" value="Nucleic acid-binding proteins"/>
    <property type="match status" value="1"/>
</dbReference>
<keyword evidence="8" id="KW-0648">Protein biosynthesis</keyword>
<dbReference type="InterPro" id="IPR024320">
    <property type="entry name" value="LPG_synthase_C"/>
</dbReference>
<evidence type="ECO:0000256" key="4">
    <source>
        <dbReference type="ARBA" id="ARBA00022490"/>
    </source>
</evidence>
<dbReference type="Pfam" id="PF00152">
    <property type="entry name" value="tRNA-synt_2"/>
    <property type="match status" value="1"/>
</dbReference>
<dbReference type="Gene3D" id="3.30.930.10">
    <property type="entry name" value="Bira Bifunctional Protein, Domain 2"/>
    <property type="match status" value="1"/>
</dbReference>
<dbReference type="Pfam" id="PF01336">
    <property type="entry name" value="tRNA_anti-codon"/>
    <property type="match status" value="1"/>
</dbReference>
<comment type="catalytic activity">
    <reaction evidence="11">
        <text>tRNA(Asp) + L-aspartate + ATP = L-aspartyl-tRNA(Asp) + AMP + diphosphate</text>
        <dbReference type="Rhea" id="RHEA:19649"/>
        <dbReference type="Rhea" id="RHEA-COMP:9660"/>
        <dbReference type="Rhea" id="RHEA-COMP:9678"/>
        <dbReference type="ChEBI" id="CHEBI:29991"/>
        <dbReference type="ChEBI" id="CHEBI:30616"/>
        <dbReference type="ChEBI" id="CHEBI:33019"/>
        <dbReference type="ChEBI" id="CHEBI:78442"/>
        <dbReference type="ChEBI" id="CHEBI:78516"/>
        <dbReference type="ChEBI" id="CHEBI:456215"/>
        <dbReference type="EC" id="6.1.1.12"/>
    </reaction>
</comment>
<dbReference type="InterPro" id="IPR045864">
    <property type="entry name" value="aa-tRNA-synth_II/BPL/LPL"/>
</dbReference>
<comment type="subcellular location">
    <subcellularLocation>
        <location evidence="1">Cytoplasm</location>
    </subcellularLocation>
</comment>
<feature type="region of interest" description="Disordered" evidence="12">
    <location>
        <begin position="1"/>
        <end position="78"/>
    </location>
</feature>
<dbReference type="CDD" id="cd04320">
    <property type="entry name" value="AspRS_cyto_N"/>
    <property type="match status" value="1"/>
</dbReference>
<dbReference type="NCBIfam" id="TIGR00458">
    <property type="entry name" value="aspS_nondisc"/>
    <property type="match status" value="1"/>
</dbReference>
<gene>
    <name evidence="14" type="primary">DPS1_2</name>
    <name evidence="14" type="ORF">AAF712_004655</name>
</gene>
<dbReference type="CDD" id="cd00776">
    <property type="entry name" value="AsxRS_core"/>
    <property type="match status" value="1"/>
</dbReference>
<evidence type="ECO:0000256" key="12">
    <source>
        <dbReference type="SAM" id="MobiDB-lite"/>
    </source>
</evidence>
<evidence type="ECO:0000256" key="7">
    <source>
        <dbReference type="ARBA" id="ARBA00022840"/>
    </source>
</evidence>
<dbReference type="InterPro" id="IPR006195">
    <property type="entry name" value="aa-tRNA-synth_II"/>
</dbReference>
<evidence type="ECO:0000256" key="9">
    <source>
        <dbReference type="ARBA" id="ARBA00023146"/>
    </source>
</evidence>
<dbReference type="SUPFAM" id="SSF55681">
    <property type="entry name" value="Class II aaRS and biotin synthetases"/>
    <property type="match status" value="1"/>
</dbReference>
<name>A0ABR3A4G2_9AGAR</name>
<dbReference type="InterPro" id="IPR012340">
    <property type="entry name" value="NA-bd_OB-fold"/>
</dbReference>
<evidence type="ECO:0000256" key="3">
    <source>
        <dbReference type="ARBA" id="ARBA00012841"/>
    </source>
</evidence>
<dbReference type="InterPro" id="IPR004364">
    <property type="entry name" value="Aa-tRNA-synt_II"/>
</dbReference>
<dbReference type="PRINTS" id="PR01042">
    <property type="entry name" value="TRNASYNTHASP"/>
</dbReference>
<reference evidence="14 15" key="1">
    <citation type="submission" date="2024-05" db="EMBL/GenBank/DDBJ databases">
        <title>A draft genome resource for the thread blight pathogen Marasmius tenuissimus strain MS-2.</title>
        <authorList>
            <person name="Yulfo-Soto G.E."/>
            <person name="Baruah I.K."/>
            <person name="Amoako-Attah I."/>
            <person name="Bukari Y."/>
            <person name="Meinhardt L.W."/>
            <person name="Bailey B.A."/>
            <person name="Cohen S.P."/>
        </authorList>
    </citation>
    <scope>NUCLEOTIDE SEQUENCE [LARGE SCALE GENOMIC DNA]</scope>
    <source>
        <strain evidence="14 15">MS-2</strain>
    </source>
</reference>
<dbReference type="PANTHER" id="PTHR43450:SF2">
    <property type="entry name" value="ASPARTATE--TRNA LIGASE"/>
    <property type="match status" value="1"/>
</dbReference>
<evidence type="ECO:0000256" key="6">
    <source>
        <dbReference type="ARBA" id="ARBA00022741"/>
    </source>
</evidence>
<comment type="caution">
    <text evidence="14">The sequence shown here is derived from an EMBL/GenBank/DDBJ whole genome shotgun (WGS) entry which is preliminary data.</text>
</comment>
<dbReference type="Proteomes" id="UP001437256">
    <property type="component" value="Unassembled WGS sequence"/>
</dbReference>
<evidence type="ECO:0000256" key="1">
    <source>
        <dbReference type="ARBA" id="ARBA00004496"/>
    </source>
</evidence>
<keyword evidence="15" id="KW-1185">Reference proteome</keyword>
<keyword evidence="7" id="KW-0067">ATP-binding</keyword>
<dbReference type="Pfam" id="PF09924">
    <property type="entry name" value="LPG_synthase_C"/>
    <property type="match status" value="1"/>
</dbReference>
<evidence type="ECO:0000256" key="11">
    <source>
        <dbReference type="ARBA" id="ARBA00047904"/>
    </source>
</evidence>
<sequence>MSGIKSALSKVKSRLSPSSSPTPKDSRNSSKASLPNGRNSTASSRISKELERLEQKRDTAHRLAEEDARRKEEFERAYENDPPEIRARYGMLPVVKSEEPPHEDKVRFALDQLAASPSDYIEKEIVFRARIHTVRAVSPKLSFFVLRQQVTTIQAVLSQKDGEISDTLVRWGQHLKPESFVLVHGIVRSPSTPIQSTSIHDLEVHVTQLHLIASPTHPVPFTVYSDELSKNPNDSVHNISDRTRMENRIVDIRSPVTQSIFRVNAAVSSAFRSYLDSQGFIEIHTPKLQGGATESGSSVFPVKYFGRKAFLAQSPQLGKQMCISGDLGRVYEVGPVFRAENSNTHRHMTEFTGLDLEMTLDDHYHEALRMIDATLKHIFKTVYERCRREIDIVKQAYPHEDLVWKEETVILPFAEGIKLLKESGWTDEDGEPPSEFEDLGTKDEIQLGKLVKEKYGTDFFILDKFPAGPRPFYTMLDPEDDRRTNSFDIFLRGQEILTGGQRIHDARMLEDKMAKLGVQVAGALKEYVQGFRWGCPPHAGGGIGLERLVMLLLNLPDIRHASLFPRDPKSLPHDHAPPAPRHHDCDTMNPPWEDRSAQIDPPQTIEQVNEAMPLEKLIANYGDASNTSWTDDRYKVWRHLKTGAAIGYVPSKGFAIIVGDPLCDPKQFVEVINDFLPWVKKEVGKPIWMLVSADVEGILGGQYSFKTLTCVAEDRTDTIDNRAKEDAAVQKKIRHAKREGVKVIETKQGEMPPEDIVKKLDERIKEWTEERKNKGKQMHLTELAPWRDYEHRMYFVGVTYGDGGDAKVHSLVVLTQLSPQHGWQVKWALDFKDAPSGTIETTVLTALDAAAGTGAHCVTFGAGASSSLAPHHGFNSRNLIVKSLEHLYQVLATEFKLYGKSEFRQKMGAVEDPVYVCFGQGAMGVRGVRALMGFVGDGE</sequence>
<evidence type="ECO:0000256" key="8">
    <source>
        <dbReference type="ARBA" id="ARBA00022917"/>
    </source>
</evidence>
<dbReference type="PANTHER" id="PTHR43450">
    <property type="entry name" value="ASPARTYL-TRNA SYNTHETASE"/>
    <property type="match status" value="1"/>
</dbReference>
<evidence type="ECO:0000259" key="13">
    <source>
        <dbReference type="PROSITE" id="PS50862"/>
    </source>
</evidence>
<feature type="compositionally biased region" description="Polar residues" evidence="12">
    <location>
        <begin position="29"/>
        <end position="45"/>
    </location>
</feature>
<evidence type="ECO:0000313" key="15">
    <source>
        <dbReference type="Proteomes" id="UP001437256"/>
    </source>
</evidence>
<evidence type="ECO:0000256" key="5">
    <source>
        <dbReference type="ARBA" id="ARBA00022598"/>
    </source>
</evidence>
<dbReference type="GO" id="GO:0004815">
    <property type="term" value="F:aspartate-tRNA ligase activity"/>
    <property type="evidence" value="ECO:0007669"/>
    <property type="project" value="UniProtKB-EC"/>
</dbReference>